<proteinExistence type="inferred from homology"/>
<dbReference type="RefSeq" id="WP_311697667.1">
    <property type="nucleotide sequence ID" value="NZ_JAVREY010000033.1"/>
</dbReference>
<dbReference type="PROSITE" id="PS51935">
    <property type="entry name" value="NLPC_P60"/>
    <property type="match status" value="1"/>
</dbReference>
<evidence type="ECO:0000256" key="4">
    <source>
        <dbReference type="ARBA" id="ARBA00022807"/>
    </source>
</evidence>
<dbReference type="PANTHER" id="PTHR47359">
    <property type="entry name" value="PEPTIDOGLYCAN DL-ENDOPEPTIDASE CWLO"/>
    <property type="match status" value="1"/>
</dbReference>
<dbReference type="InterPro" id="IPR038765">
    <property type="entry name" value="Papain-like_cys_pep_sf"/>
</dbReference>
<dbReference type="SUPFAM" id="SSF54001">
    <property type="entry name" value="Cysteine proteinases"/>
    <property type="match status" value="1"/>
</dbReference>
<gene>
    <name evidence="7" type="ORF">RM764_24870</name>
</gene>
<reference evidence="8" key="1">
    <citation type="submission" date="2023-07" db="EMBL/GenBank/DDBJ databases">
        <title>30 novel species of actinomycetes from the DSMZ collection.</title>
        <authorList>
            <person name="Nouioui I."/>
        </authorList>
    </citation>
    <scope>NUCLEOTIDE SEQUENCE [LARGE SCALE GENOMIC DNA]</scope>
    <source>
        <strain evidence="8">DSM 41699</strain>
    </source>
</reference>
<dbReference type="InterPro" id="IPR000064">
    <property type="entry name" value="NLP_P60_dom"/>
</dbReference>
<dbReference type="Gene3D" id="3.90.1720.10">
    <property type="entry name" value="endopeptidase domain like (from Nostoc punctiforme)"/>
    <property type="match status" value="1"/>
</dbReference>
<evidence type="ECO:0000313" key="7">
    <source>
        <dbReference type="EMBL" id="MDT0466204.1"/>
    </source>
</evidence>
<dbReference type="PANTHER" id="PTHR47359:SF3">
    <property type="entry name" value="NLP_P60 DOMAIN-CONTAINING PROTEIN-RELATED"/>
    <property type="match status" value="1"/>
</dbReference>
<evidence type="ECO:0000313" key="8">
    <source>
        <dbReference type="Proteomes" id="UP001183809"/>
    </source>
</evidence>
<feature type="region of interest" description="Disordered" evidence="5">
    <location>
        <begin position="1"/>
        <end position="75"/>
    </location>
</feature>
<feature type="compositionally biased region" description="Polar residues" evidence="5">
    <location>
        <begin position="45"/>
        <end position="62"/>
    </location>
</feature>
<name>A0ABU2TZ04_9ACTN</name>
<comment type="caution">
    <text evidence="7">The sequence shown here is derived from an EMBL/GenBank/DDBJ whole genome shotgun (WGS) entry which is preliminary data.</text>
</comment>
<sequence length="527" mass="55140">MAPERTPGPGGFDLPGRRRFTEDDAPSRAEVQQRIHSLYDRAETDSGTFNATRAVATGTQRRANPVLDRDRRRADPALDDVARQWFESARLRLGPTVPAALPRDRMPDRPSAGRPSEPASLPVSDLVVLLRELGLADRPDRELTAGPAARPVAELTAAAVAEPAARPVAELTAGPTAELTAGPVAALPAAPERLPEIPQVMPGLATEPESSVPETAKEHTRQRLSAARDLLAQRSARHGTATPAVEPPPATDAWRPTEGQNGLAVQEAWQQPAGLGMDFPAVSPGTGLSATVPAAALTPDPLTDPQFATGTTPFPAAPQTFPTMEPWPAAVGQLPTLEPFLPTLEPFLAAPQPFPTTEPLPAAPQLPVPEPFPATPQPFLTAEPLPVAEALPGAGLPLGMSAAQEPGYDTKYAKAVAFARAQLGRPCLWGAAGPESYDAAGLTQAAWRAAGVTLPRAARDQSVVGTLVPLTDVQPGDLVFYHPDAGHVGLCSGNGMMIHAPGPGAFIREEAVLYAGEAAIHSVLRPA</sequence>
<feature type="domain" description="NlpC/P60" evidence="6">
    <location>
        <begin position="409"/>
        <end position="527"/>
    </location>
</feature>
<feature type="region of interest" description="Disordered" evidence="5">
    <location>
        <begin position="235"/>
        <end position="261"/>
    </location>
</feature>
<dbReference type="EMBL" id="JAVREY010000033">
    <property type="protein sequence ID" value="MDT0466204.1"/>
    <property type="molecule type" value="Genomic_DNA"/>
</dbReference>
<protein>
    <submittedName>
        <fullName evidence="7">NlpC/P60 family protein</fullName>
    </submittedName>
</protein>
<evidence type="ECO:0000256" key="5">
    <source>
        <dbReference type="SAM" id="MobiDB-lite"/>
    </source>
</evidence>
<feature type="compositionally biased region" description="Basic and acidic residues" evidence="5">
    <location>
        <begin position="15"/>
        <end position="44"/>
    </location>
</feature>
<feature type="region of interest" description="Disordered" evidence="5">
    <location>
        <begin position="97"/>
        <end position="120"/>
    </location>
</feature>
<evidence type="ECO:0000256" key="1">
    <source>
        <dbReference type="ARBA" id="ARBA00007074"/>
    </source>
</evidence>
<feature type="region of interest" description="Disordered" evidence="5">
    <location>
        <begin position="205"/>
        <end position="224"/>
    </location>
</feature>
<evidence type="ECO:0000256" key="2">
    <source>
        <dbReference type="ARBA" id="ARBA00022670"/>
    </source>
</evidence>
<dbReference type="Pfam" id="PF00877">
    <property type="entry name" value="NLPC_P60"/>
    <property type="match status" value="1"/>
</dbReference>
<accession>A0ABU2TZ04</accession>
<evidence type="ECO:0000259" key="6">
    <source>
        <dbReference type="PROSITE" id="PS51935"/>
    </source>
</evidence>
<keyword evidence="8" id="KW-1185">Reference proteome</keyword>
<comment type="similarity">
    <text evidence="1">Belongs to the peptidase C40 family.</text>
</comment>
<keyword evidence="4" id="KW-0788">Thiol protease</keyword>
<dbReference type="Proteomes" id="UP001183809">
    <property type="component" value="Unassembled WGS sequence"/>
</dbReference>
<dbReference type="InterPro" id="IPR051794">
    <property type="entry name" value="PG_Endopeptidase_C40"/>
</dbReference>
<evidence type="ECO:0000256" key="3">
    <source>
        <dbReference type="ARBA" id="ARBA00022801"/>
    </source>
</evidence>
<organism evidence="7 8">
    <name type="scientific">Streptomyces gibsoniae</name>
    <dbReference type="NCBI Taxonomy" id="3075529"/>
    <lineage>
        <taxon>Bacteria</taxon>
        <taxon>Bacillati</taxon>
        <taxon>Actinomycetota</taxon>
        <taxon>Actinomycetes</taxon>
        <taxon>Kitasatosporales</taxon>
        <taxon>Streptomycetaceae</taxon>
        <taxon>Streptomyces</taxon>
    </lineage>
</organism>
<keyword evidence="2" id="KW-0645">Protease</keyword>
<keyword evidence="3" id="KW-0378">Hydrolase</keyword>